<evidence type="ECO:0000256" key="8">
    <source>
        <dbReference type="ARBA" id="ARBA00022490"/>
    </source>
</evidence>
<dbReference type="EMBL" id="NKUC01000001">
    <property type="protein sequence ID" value="PYD58785.1"/>
    <property type="molecule type" value="Genomic_DNA"/>
</dbReference>
<dbReference type="NCBIfam" id="NF000595">
    <property type="entry name" value="PRK00015.1-3"/>
    <property type="match status" value="1"/>
</dbReference>
<feature type="binding site" evidence="14 15">
    <location>
        <position position="19"/>
    </location>
    <ligand>
        <name>a divalent metal cation</name>
        <dbReference type="ChEBI" id="CHEBI:60240"/>
    </ligand>
</feature>
<keyword evidence="11 14" id="KW-0255">Endonuclease</keyword>
<sequence length="217" mass="23010">MPDYTLEHAHGGRVAGVDEVGRGPLAGPVVAAAVMFLSGVPGHLADTLDDSKKLRPKVRQQLYDTLHQTPDVLIGVGAASVAEIEQHNILRASWIAMQRAVGRLPQWPELVLVDGNAAPDFGCPAQCVVGGDAISLSIAAASVVAKVVRDRAMERLAQRWPAYGWERNAGYGTPIHRAGLMAHGVSPHHRAAFGTVRRIMQASGPSSLHSSAEQPSC</sequence>
<comment type="cofactor">
    <cofactor evidence="2">
        <name>Mg(2+)</name>
        <dbReference type="ChEBI" id="CHEBI:18420"/>
    </cofactor>
</comment>
<protein>
    <recommendedName>
        <fullName evidence="7 14">Ribonuclease HII</fullName>
        <shortName evidence="14">RNase HII</shortName>
        <ecNumber evidence="6 14">3.1.26.4</ecNumber>
    </recommendedName>
</protein>
<dbReference type="SUPFAM" id="SSF53098">
    <property type="entry name" value="Ribonuclease H-like"/>
    <property type="match status" value="1"/>
</dbReference>
<dbReference type="GO" id="GO:0003723">
    <property type="term" value="F:RNA binding"/>
    <property type="evidence" value="ECO:0007669"/>
    <property type="project" value="UniProtKB-UniRule"/>
</dbReference>
<evidence type="ECO:0000256" key="14">
    <source>
        <dbReference type="HAMAP-Rule" id="MF_00052"/>
    </source>
</evidence>
<accession>A0A318PY36</accession>
<evidence type="ECO:0000256" key="3">
    <source>
        <dbReference type="ARBA" id="ARBA00004065"/>
    </source>
</evidence>
<dbReference type="InterPro" id="IPR036397">
    <property type="entry name" value="RNaseH_sf"/>
</dbReference>
<comment type="similarity">
    <text evidence="5 14 16">Belongs to the RNase HII family.</text>
</comment>
<dbReference type="GO" id="GO:0032299">
    <property type="term" value="C:ribonuclease H2 complex"/>
    <property type="evidence" value="ECO:0007669"/>
    <property type="project" value="TreeGrafter"/>
</dbReference>
<dbReference type="Pfam" id="PF01351">
    <property type="entry name" value="RNase_HII"/>
    <property type="match status" value="1"/>
</dbReference>
<organism evidence="17 18">
    <name type="scientific">Komagataeibacter xylinus</name>
    <name type="common">Gluconacetobacter xylinus</name>
    <dbReference type="NCBI Taxonomy" id="28448"/>
    <lineage>
        <taxon>Bacteria</taxon>
        <taxon>Pseudomonadati</taxon>
        <taxon>Pseudomonadota</taxon>
        <taxon>Alphaproteobacteria</taxon>
        <taxon>Acetobacterales</taxon>
        <taxon>Acetobacteraceae</taxon>
        <taxon>Komagataeibacter</taxon>
    </lineage>
</organism>
<dbReference type="GO" id="GO:0006298">
    <property type="term" value="P:mismatch repair"/>
    <property type="evidence" value="ECO:0007669"/>
    <property type="project" value="TreeGrafter"/>
</dbReference>
<reference evidence="17 18" key="1">
    <citation type="submission" date="2017-07" db="EMBL/GenBank/DDBJ databases">
        <title>A draft genome sequence of Komagataeibacter xylinus LMG 1515.</title>
        <authorList>
            <person name="Skraban J."/>
            <person name="Cleenwerck I."/>
            <person name="Vandamme P."/>
            <person name="Trcek J."/>
        </authorList>
    </citation>
    <scope>NUCLEOTIDE SEQUENCE [LARGE SCALE GENOMIC DNA]</scope>
    <source>
        <strain evidence="17 18">LMG 1515</strain>
    </source>
</reference>
<dbReference type="Proteomes" id="UP000248257">
    <property type="component" value="Unassembled WGS sequence"/>
</dbReference>
<dbReference type="OrthoDB" id="9803420at2"/>
<comment type="caution">
    <text evidence="17">The sequence shown here is derived from an EMBL/GenBank/DDBJ whole genome shotgun (WGS) entry which is preliminary data.</text>
</comment>
<evidence type="ECO:0000256" key="11">
    <source>
        <dbReference type="ARBA" id="ARBA00022759"/>
    </source>
</evidence>
<dbReference type="PROSITE" id="PS51975">
    <property type="entry name" value="RNASE_H_2"/>
    <property type="match status" value="1"/>
</dbReference>
<evidence type="ECO:0000313" key="17">
    <source>
        <dbReference type="EMBL" id="PYD58785.1"/>
    </source>
</evidence>
<evidence type="ECO:0000256" key="6">
    <source>
        <dbReference type="ARBA" id="ARBA00012180"/>
    </source>
</evidence>
<dbReference type="GO" id="GO:0005737">
    <property type="term" value="C:cytoplasm"/>
    <property type="evidence" value="ECO:0007669"/>
    <property type="project" value="UniProtKB-SubCell"/>
</dbReference>
<dbReference type="InterPro" id="IPR001352">
    <property type="entry name" value="RNase_HII/HIII"/>
</dbReference>
<comment type="function">
    <text evidence="3 14 16">Endonuclease that specifically degrades the RNA of RNA-DNA hybrids.</text>
</comment>
<keyword evidence="9 14" id="KW-0540">Nuclease</keyword>
<evidence type="ECO:0000256" key="4">
    <source>
        <dbReference type="ARBA" id="ARBA00004496"/>
    </source>
</evidence>
<gene>
    <name evidence="14" type="primary">rnhB</name>
    <name evidence="17" type="ORF">CFR75_00640</name>
</gene>
<evidence type="ECO:0000256" key="16">
    <source>
        <dbReference type="RuleBase" id="RU003515"/>
    </source>
</evidence>
<keyword evidence="8 14" id="KW-0963">Cytoplasm</keyword>
<dbReference type="STRING" id="1220579.GCA_001571345_00050"/>
<dbReference type="GO" id="GO:0004523">
    <property type="term" value="F:RNA-DNA hybrid ribonuclease activity"/>
    <property type="evidence" value="ECO:0007669"/>
    <property type="project" value="UniProtKB-UniRule"/>
</dbReference>
<keyword evidence="12 14" id="KW-0378">Hydrolase</keyword>
<comment type="cofactor">
    <cofactor evidence="14 15">
        <name>Mn(2+)</name>
        <dbReference type="ChEBI" id="CHEBI:29035"/>
    </cofactor>
    <cofactor evidence="14 15">
        <name>Mg(2+)</name>
        <dbReference type="ChEBI" id="CHEBI:18420"/>
    </cofactor>
    <text evidence="14 15">Manganese or magnesium. Binds 1 divalent metal ion per monomer in the absence of substrate. May bind a second metal ion after substrate binding.</text>
</comment>
<evidence type="ECO:0000256" key="9">
    <source>
        <dbReference type="ARBA" id="ARBA00022722"/>
    </source>
</evidence>
<dbReference type="InterPro" id="IPR012337">
    <property type="entry name" value="RNaseH-like_sf"/>
</dbReference>
<dbReference type="GO" id="GO:0030145">
    <property type="term" value="F:manganese ion binding"/>
    <property type="evidence" value="ECO:0007669"/>
    <property type="project" value="UniProtKB-UniRule"/>
</dbReference>
<dbReference type="CDD" id="cd07182">
    <property type="entry name" value="RNase_HII_bacteria_HII_like"/>
    <property type="match status" value="1"/>
</dbReference>
<evidence type="ECO:0000256" key="15">
    <source>
        <dbReference type="PROSITE-ProRule" id="PRU01319"/>
    </source>
</evidence>
<comment type="subcellular location">
    <subcellularLocation>
        <location evidence="4 14">Cytoplasm</location>
    </subcellularLocation>
</comment>
<keyword evidence="10 14" id="KW-0479">Metal-binding</keyword>
<dbReference type="GO" id="GO:0043137">
    <property type="term" value="P:DNA replication, removal of RNA primer"/>
    <property type="evidence" value="ECO:0007669"/>
    <property type="project" value="TreeGrafter"/>
</dbReference>
<name>A0A318PY36_KOMXY</name>
<evidence type="ECO:0000256" key="12">
    <source>
        <dbReference type="ARBA" id="ARBA00022801"/>
    </source>
</evidence>
<evidence type="ECO:0000256" key="10">
    <source>
        <dbReference type="ARBA" id="ARBA00022723"/>
    </source>
</evidence>
<dbReference type="Gene3D" id="3.30.420.10">
    <property type="entry name" value="Ribonuclease H-like superfamily/Ribonuclease H"/>
    <property type="match status" value="1"/>
</dbReference>
<dbReference type="PANTHER" id="PTHR10954:SF18">
    <property type="entry name" value="RIBONUCLEASE HII"/>
    <property type="match status" value="1"/>
</dbReference>
<comment type="catalytic activity">
    <reaction evidence="1 14 15 16">
        <text>Endonucleolytic cleavage to 5'-phosphomonoester.</text>
        <dbReference type="EC" id="3.1.26.4"/>
    </reaction>
</comment>
<keyword evidence="13 14" id="KW-0464">Manganese</keyword>
<evidence type="ECO:0000256" key="1">
    <source>
        <dbReference type="ARBA" id="ARBA00000077"/>
    </source>
</evidence>
<proteinExistence type="inferred from homology"/>
<dbReference type="InterPro" id="IPR024567">
    <property type="entry name" value="RNase_HII/HIII_dom"/>
</dbReference>
<evidence type="ECO:0000256" key="5">
    <source>
        <dbReference type="ARBA" id="ARBA00007383"/>
    </source>
</evidence>
<evidence type="ECO:0000256" key="13">
    <source>
        <dbReference type="ARBA" id="ARBA00023211"/>
    </source>
</evidence>
<dbReference type="EC" id="3.1.26.4" evidence="6 14"/>
<dbReference type="PANTHER" id="PTHR10954">
    <property type="entry name" value="RIBONUCLEASE H2 SUBUNIT A"/>
    <property type="match status" value="1"/>
</dbReference>
<feature type="binding site" evidence="14 15">
    <location>
        <position position="18"/>
    </location>
    <ligand>
        <name>a divalent metal cation</name>
        <dbReference type="ChEBI" id="CHEBI:60240"/>
    </ligand>
</feature>
<dbReference type="HAMAP" id="MF_00052_B">
    <property type="entry name" value="RNase_HII_B"/>
    <property type="match status" value="1"/>
</dbReference>
<evidence type="ECO:0000256" key="2">
    <source>
        <dbReference type="ARBA" id="ARBA00001946"/>
    </source>
</evidence>
<dbReference type="InterPro" id="IPR022898">
    <property type="entry name" value="RNase_HII"/>
</dbReference>
<evidence type="ECO:0000313" key="18">
    <source>
        <dbReference type="Proteomes" id="UP000248257"/>
    </source>
</evidence>
<evidence type="ECO:0000256" key="7">
    <source>
        <dbReference type="ARBA" id="ARBA00019179"/>
    </source>
</evidence>
<dbReference type="RefSeq" id="WP_061271343.1">
    <property type="nucleotide sequence ID" value="NZ_CBCRXN010000081.1"/>
</dbReference>
<feature type="binding site" evidence="14 15">
    <location>
        <position position="114"/>
    </location>
    <ligand>
        <name>a divalent metal cation</name>
        <dbReference type="ChEBI" id="CHEBI:60240"/>
    </ligand>
</feature>
<dbReference type="AlphaFoldDB" id="A0A318PY36"/>
<keyword evidence="18" id="KW-1185">Reference proteome</keyword>